<dbReference type="PROSITE" id="PS00678">
    <property type="entry name" value="WD_REPEATS_1"/>
    <property type="match status" value="1"/>
</dbReference>
<feature type="region of interest" description="Disordered" evidence="4">
    <location>
        <begin position="344"/>
        <end position="376"/>
    </location>
</feature>
<dbReference type="InterPro" id="IPR019775">
    <property type="entry name" value="WD40_repeat_CS"/>
</dbReference>
<dbReference type="Pfam" id="PF00400">
    <property type="entry name" value="WD40"/>
    <property type="match status" value="4"/>
</dbReference>
<dbReference type="InterPro" id="IPR036322">
    <property type="entry name" value="WD40_repeat_dom_sf"/>
</dbReference>
<dbReference type="PROSITE" id="PS50082">
    <property type="entry name" value="WD_REPEATS_2"/>
    <property type="match status" value="3"/>
</dbReference>
<dbReference type="Gene3D" id="2.130.10.10">
    <property type="entry name" value="YVTN repeat-like/Quinoprotein amine dehydrogenase"/>
    <property type="match status" value="2"/>
</dbReference>
<dbReference type="SUPFAM" id="SSF50978">
    <property type="entry name" value="WD40 repeat-like"/>
    <property type="match status" value="1"/>
</dbReference>
<evidence type="ECO:0000256" key="4">
    <source>
        <dbReference type="SAM" id="MobiDB-lite"/>
    </source>
</evidence>
<dbReference type="PANTHER" id="PTHR19848">
    <property type="entry name" value="WD40 REPEAT PROTEIN"/>
    <property type="match status" value="1"/>
</dbReference>
<feature type="region of interest" description="Disordered" evidence="4">
    <location>
        <begin position="1"/>
        <end position="33"/>
    </location>
</feature>
<evidence type="ECO:0000313" key="5">
    <source>
        <dbReference type="EMBL" id="WEW55855.1"/>
    </source>
</evidence>
<evidence type="ECO:0000313" key="6">
    <source>
        <dbReference type="Proteomes" id="UP001219355"/>
    </source>
</evidence>
<feature type="repeat" description="WD" evidence="3">
    <location>
        <begin position="136"/>
        <end position="165"/>
    </location>
</feature>
<evidence type="ECO:0008006" key="7">
    <source>
        <dbReference type="Google" id="ProtNLM"/>
    </source>
</evidence>
<keyword evidence="2" id="KW-0677">Repeat</keyword>
<evidence type="ECO:0000256" key="1">
    <source>
        <dbReference type="ARBA" id="ARBA00022574"/>
    </source>
</evidence>
<dbReference type="InterPro" id="IPR001680">
    <property type="entry name" value="WD40_rpt"/>
</dbReference>
<proteinExistence type="predicted"/>
<dbReference type="CDD" id="cd00200">
    <property type="entry name" value="WD40"/>
    <property type="match status" value="1"/>
</dbReference>
<protein>
    <recommendedName>
        <fullName evidence="7">WD repeat protein</fullName>
    </recommendedName>
</protein>
<dbReference type="EMBL" id="CP120627">
    <property type="protein sequence ID" value="WEW55855.1"/>
    <property type="molecule type" value="Genomic_DNA"/>
</dbReference>
<dbReference type="Proteomes" id="UP001219355">
    <property type="component" value="Chromosome 1"/>
</dbReference>
<dbReference type="InterPro" id="IPR015943">
    <property type="entry name" value="WD40/YVTN_repeat-like_dom_sf"/>
</dbReference>
<evidence type="ECO:0000256" key="3">
    <source>
        <dbReference type="PROSITE-ProRule" id="PRU00221"/>
    </source>
</evidence>
<feature type="compositionally biased region" description="Acidic residues" evidence="4">
    <location>
        <begin position="362"/>
        <end position="376"/>
    </location>
</feature>
<keyword evidence="1 3" id="KW-0853">WD repeat</keyword>
<evidence type="ECO:0000256" key="2">
    <source>
        <dbReference type="ARBA" id="ARBA00022737"/>
    </source>
</evidence>
<name>A0AAF0IFC7_9EURO</name>
<keyword evidence="6" id="KW-1185">Reference proteome</keyword>
<sequence>MQSAHRDDFFQTTTSLEESHRRAEKSGNKNGNPIKLPGKLLAIASDPFKNDSVFVAESSGVLRAVALEGNTQTGEITATYRGPTAPLTSLCFSADGMTVFAGCWDKNIWSWDVKTHKPGRKYVGHTDFVKTVFCPWVADCNLLISGGADAEVIVWDVINGTRLHVLKEHSRGVQDLAMDPVVAEDNSSIVIFSAGSDRKILHFRIPLNVGNLSVSEPILEHETSVYRLFFDEDGDLWTASADKTAKCLTRESGWKSEISLEHPDFVRDVVVHEAGGWVITACRDEEVRIWNRATGKLHHTYSGHFEEVTGLLLFGSKVVSVSIDGTIRQWSLHPEDLRRAKLEASGTALQNEETPPQQGLLTEEEERELDELLNEN</sequence>
<gene>
    <name evidence="5" type="ORF">PRK78_001288</name>
</gene>
<organism evidence="5 6">
    <name type="scientific">Emydomyces testavorans</name>
    <dbReference type="NCBI Taxonomy" id="2070801"/>
    <lineage>
        <taxon>Eukaryota</taxon>
        <taxon>Fungi</taxon>
        <taxon>Dikarya</taxon>
        <taxon>Ascomycota</taxon>
        <taxon>Pezizomycotina</taxon>
        <taxon>Eurotiomycetes</taxon>
        <taxon>Eurotiomycetidae</taxon>
        <taxon>Onygenales</taxon>
        <taxon>Nannizziopsiaceae</taxon>
        <taxon>Emydomyces</taxon>
    </lineage>
</organism>
<reference evidence="5" key="1">
    <citation type="submission" date="2023-03" db="EMBL/GenBank/DDBJ databases">
        <title>Emydomyces testavorans Genome Sequence.</title>
        <authorList>
            <person name="Hoyer L."/>
        </authorList>
    </citation>
    <scope>NUCLEOTIDE SEQUENCE</scope>
    <source>
        <strain evidence="5">16-2883</strain>
    </source>
</reference>
<feature type="repeat" description="WD" evidence="3">
    <location>
        <begin position="259"/>
        <end position="300"/>
    </location>
</feature>
<dbReference type="FunFam" id="2.130.10.10:FF:001196">
    <property type="entry name" value="WD repeat protein (AFU_orthologue AFUA_1G12380)"/>
    <property type="match status" value="1"/>
</dbReference>
<dbReference type="SMART" id="SM00320">
    <property type="entry name" value="WD40"/>
    <property type="match status" value="6"/>
</dbReference>
<accession>A0AAF0IFC7</accession>
<feature type="compositionally biased region" description="Polar residues" evidence="4">
    <location>
        <begin position="347"/>
        <end position="359"/>
    </location>
</feature>
<feature type="repeat" description="WD" evidence="3">
    <location>
        <begin position="80"/>
        <end position="121"/>
    </location>
</feature>
<feature type="compositionally biased region" description="Basic and acidic residues" evidence="4">
    <location>
        <begin position="17"/>
        <end position="27"/>
    </location>
</feature>
<dbReference type="PANTHER" id="PTHR19848:SF8">
    <property type="entry name" value="F-BOX AND WD REPEAT DOMAIN CONTAINING 7"/>
    <property type="match status" value="1"/>
</dbReference>
<dbReference type="AlphaFoldDB" id="A0AAF0IFC7"/>